<dbReference type="PROSITE" id="PS52016">
    <property type="entry name" value="TONB_DEPENDENT_REC_3"/>
    <property type="match status" value="1"/>
</dbReference>
<evidence type="ECO:0000256" key="6">
    <source>
        <dbReference type="ARBA" id="ARBA00023004"/>
    </source>
</evidence>
<reference evidence="15 16" key="1">
    <citation type="submission" date="2019-09" db="EMBL/GenBank/DDBJ databases">
        <authorList>
            <person name="Chen X.-Y."/>
        </authorList>
    </citation>
    <scope>NUCLEOTIDE SEQUENCE [LARGE SCALE GENOMIC DNA]</scope>
    <source>
        <strain evidence="15 16">NY5</strain>
    </source>
</reference>
<keyword evidence="4" id="KW-0410">Iron transport</keyword>
<dbReference type="SUPFAM" id="SSF56935">
    <property type="entry name" value="Porins"/>
    <property type="match status" value="1"/>
</dbReference>
<keyword evidence="5 11" id="KW-0812">Transmembrane</keyword>
<dbReference type="GO" id="GO:0006826">
    <property type="term" value="P:iron ion transport"/>
    <property type="evidence" value="ECO:0007669"/>
    <property type="project" value="UniProtKB-KW"/>
</dbReference>
<feature type="domain" description="TonB-dependent receptor-like beta-barrel" evidence="13">
    <location>
        <begin position="322"/>
        <end position="750"/>
    </location>
</feature>
<evidence type="ECO:0000256" key="4">
    <source>
        <dbReference type="ARBA" id="ARBA00022496"/>
    </source>
</evidence>
<keyword evidence="8 12" id="KW-0798">TonB box</keyword>
<evidence type="ECO:0000256" key="5">
    <source>
        <dbReference type="ARBA" id="ARBA00022692"/>
    </source>
</evidence>
<evidence type="ECO:0000256" key="10">
    <source>
        <dbReference type="ARBA" id="ARBA00023237"/>
    </source>
</evidence>
<dbReference type="InterPro" id="IPR000531">
    <property type="entry name" value="Beta-barrel_TonB"/>
</dbReference>
<keyword evidence="2 11" id="KW-0813">Transport</keyword>
<evidence type="ECO:0000256" key="8">
    <source>
        <dbReference type="ARBA" id="ARBA00023077"/>
    </source>
</evidence>
<evidence type="ECO:0000313" key="15">
    <source>
        <dbReference type="EMBL" id="KAA1193465.1"/>
    </source>
</evidence>
<evidence type="ECO:0000313" key="16">
    <source>
        <dbReference type="Proteomes" id="UP000323708"/>
    </source>
</evidence>
<evidence type="ECO:0000256" key="2">
    <source>
        <dbReference type="ARBA" id="ARBA00022448"/>
    </source>
</evidence>
<dbReference type="GO" id="GO:0009279">
    <property type="term" value="C:cell outer membrane"/>
    <property type="evidence" value="ECO:0007669"/>
    <property type="project" value="UniProtKB-SubCell"/>
</dbReference>
<protein>
    <submittedName>
        <fullName evidence="15">TonB-dependent receptor</fullName>
    </submittedName>
</protein>
<evidence type="ECO:0000256" key="12">
    <source>
        <dbReference type="RuleBase" id="RU003357"/>
    </source>
</evidence>
<comment type="similarity">
    <text evidence="11 12">Belongs to the TonB-dependent receptor family.</text>
</comment>
<proteinExistence type="inferred from homology"/>
<comment type="subcellular location">
    <subcellularLocation>
        <location evidence="1 11">Cell outer membrane</location>
        <topology evidence="1 11">Multi-pass membrane protein</topology>
    </subcellularLocation>
</comment>
<dbReference type="InterPro" id="IPR012910">
    <property type="entry name" value="Plug_dom"/>
</dbReference>
<dbReference type="PANTHER" id="PTHR32552:SF81">
    <property type="entry name" value="TONB-DEPENDENT OUTER MEMBRANE RECEPTOR"/>
    <property type="match status" value="1"/>
</dbReference>
<dbReference type="PANTHER" id="PTHR32552">
    <property type="entry name" value="FERRICHROME IRON RECEPTOR-RELATED"/>
    <property type="match status" value="1"/>
</dbReference>
<gene>
    <name evidence="15" type="ORF">F0M18_06420</name>
</gene>
<dbReference type="Proteomes" id="UP000323708">
    <property type="component" value="Unassembled WGS sequence"/>
</dbReference>
<keyword evidence="7" id="KW-0406">Ion transport</keyword>
<accession>A0A5B0X418</accession>
<dbReference type="Pfam" id="PF07715">
    <property type="entry name" value="Plug"/>
    <property type="match status" value="1"/>
</dbReference>
<sequence length="787" mass="86521">MCKIRVWQLISITTEAPTMSALSPNRFSLKTLCLAVAAAASAQVAAQSDAPLALEEVVVTAQKREQSLQDVPVSVTAFTEDVIDRAGISDFSGYAIKTPNVGFQQRGNRADTKFGIRGVTNIGGQASAVGIYVDEFNVVPNVLTNGTSRTADTSLLDIERIEVLRGPQGTFFGRNTMGGAINITTAKPDVNEAFGKVTLEAGEYGHYLAKATGNVPLGDTLALRGAAYYDENDGYIDNKGPSDASNAEENQGIRAALRWEPNSALVADFSVSWSEMQQDYPAMVPTGILGEIPGLVVEEGGFLFPTFGLDPWPLQEVPFYPDNYTDTATDLGRGMDSETAMVTARIEYDFDTVTLTSVTGYIKNDYDMAGEGDASSAPAFTVSRDSDMEAFSQEFRLASNANESVHWMVGFIYADDETNETDLSTHLESDPYLAVWDVLGILEFGLPGDVVDIIFNGPSGISVGNFEDVDRGSQTKSYAVFGDLTWDISEQWSLSGGLRYTYDDVEYYELTRPTITIPVSDISDSETFDDISPRLNLTWFPAEDWTVYGTISKGYKVGGFNASQDLVELTFDEETGWNYEVGFKSSLWDSRMQFNAAAFYFDWSDLQVRGQDVRTQRQIVVNAEEAHTQGVELEVKALLTEGLTLDVAYGYLEAEFDKFDNAIDTNGALFNANGNTIPLAPENTFTAGLEYQFDLGAGEAWARVDYSFIDDQFASADNTPERAIDSYELWNVRVGYDAEHWGVQAFVENLADEEYSSAIENLETFYTGFQRTVGKPRWAGVRLDIKF</sequence>
<evidence type="ECO:0000256" key="1">
    <source>
        <dbReference type="ARBA" id="ARBA00004571"/>
    </source>
</evidence>
<name>A0A5B0X418_9GAMM</name>
<dbReference type="EMBL" id="VTUX01000002">
    <property type="protein sequence ID" value="KAA1193465.1"/>
    <property type="molecule type" value="Genomic_DNA"/>
</dbReference>
<feature type="domain" description="TonB-dependent receptor plug" evidence="14">
    <location>
        <begin position="68"/>
        <end position="180"/>
    </location>
</feature>
<dbReference type="CDD" id="cd01347">
    <property type="entry name" value="ligand_gated_channel"/>
    <property type="match status" value="1"/>
</dbReference>
<evidence type="ECO:0000256" key="9">
    <source>
        <dbReference type="ARBA" id="ARBA00023136"/>
    </source>
</evidence>
<dbReference type="Gene3D" id="2.40.170.20">
    <property type="entry name" value="TonB-dependent receptor, beta-barrel domain"/>
    <property type="match status" value="1"/>
</dbReference>
<keyword evidence="16" id="KW-1185">Reference proteome</keyword>
<keyword evidence="15" id="KW-0675">Receptor</keyword>
<evidence type="ECO:0000256" key="7">
    <source>
        <dbReference type="ARBA" id="ARBA00023065"/>
    </source>
</evidence>
<keyword evidence="3 11" id="KW-1134">Transmembrane beta strand</keyword>
<evidence type="ECO:0000256" key="11">
    <source>
        <dbReference type="PROSITE-ProRule" id="PRU01360"/>
    </source>
</evidence>
<dbReference type="InterPro" id="IPR039426">
    <property type="entry name" value="TonB-dep_rcpt-like"/>
</dbReference>
<organism evidence="15 16">
    <name type="scientific">Pseudohalioglobus sediminis</name>
    <dbReference type="NCBI Taxonomy" id="2606449"/>
    <lineage>
        <taxon>Bacteria</taxon>
        <taxon>Pseudomonadati</taxon>
        <taxon>Pseudomonadota</taxon>
        <taxon>Gammaproteobacteria</taxon>
        <taxon>Cellvibrionales</taxon>
        <taxon>Halieaceae</taxon>
        <taxon>Pseudohalioglobus</taxon>
    </lineage>
</organism>
<dbReference type="InterPro" id="IPR036942">
    <property type="entry name" value="Beta-barrel_TonB_sf"/>
</dbReference>
<dbReference type="Pfam" id="PF00593">
    <property type="entry name" value="TonB_dep_Rec_b-barrel"/>
    <property type="match status" value="1"/>
</dbReference>
<keyword evidence="10 11" id="KW-0998">Cell outer membrane</keyword>
<dbReference type="AlphaFoldDB" id="A0A5B0X418"/>
<evidence type="ECO:0000259" key="14">
    <source>
        <dbReference type="Pfam" id="PF07715"/>
    </source>
</evidence>
<evidence type="ECO:0000259" key="13">
    <source>
        <dbReference type="Pfam" id="PF00593"/>
    </source>
</evidence>
<evidence type="ECO:0000256" key="3">
    <source>
        <dbReference type="ARBA" id="ARBA00022452"/>
    </source>
</evidence>
<keyword evidence="6" id="KW-0408">Iron</keyword>
<keyword evidence="9 11" id="KW-0472">Membrane</keyword>
<comment type="caution">
    <text evidence="15">The sequence shown here is derived from an EMBL/GenBank/DDBJ whole genome shotgun (WGS) entry which is preliminary data.</text>
</comment>